<evidence type="ECO:0000313" key="1">
    <source>
        <dbReference type="EMBL" id="MBF6358091.1"/>
    </source>
</evidence>
<evidence type="ECO:0000313" key="2">
    <source>
        <dbReference type="Proteomes" id="UP000707731"/>
    </source>
</evidence>
<proteinExistence type="predicted"/>
<keyword evidence="2" id="KW-1185">Reference proteome</keyword>
<dbReference type="Proteomes" id="UP000707731">
    <property type="component" value="Unassembled WGS sequence"/>
</dbReference>
<dbReference type="EMBL" id="JADLQN010000010">
    <property type="protein sequence ID" value="MBF6358091.1"/>
    <property type="molecule type" value="Genomic_DNA"/>
</dbReference>
<gene>
    <name evidence="1" type="ORF">IU449_26710</name>
</gene>
<accession>A0ABS0DHZ5</accession>
<dbReference type="RefSeq" id="WP_195004932.1">
    <property type="nucleotide sequence ID" value="NZ_JADLQN010000010.1"/>
</dbReference>
<name>A0ABS0DHZ5_9NOCA</name>
<sequence>MTIPRTADGKPASTLPKLGRYRRRKINNLRAARGIPSYTNSEPIAQHIDWLHDLGFTNASIAAGAGVGVSTVRQIVIRQFPKVHIETGARIKAVTHRPTPAQAGLKVPALGAVRRLHALNALGWTYDAIGARIGMTGSAVSKLVGPKRIMFEAWDAIRIAYDAMSAEPGESLLTRKRAATKGIQPPLAWEGVDIDHPDSVPVTEVACADRDVIDEVLVARILAGEHHGPIPTAERTAVIDHAARHGWTGRQLATVLNNNLAAADRALVRRRNKIRQEQAA</sequence>
<protein>
    <submittedName>
        <fullName evidence="1">Uncharacterized protein</fullName>
    </submittedName>
</protein>
<organism evidence="1 2">
    <name type="scientific">Nocardia higoensis</name>
    <dbReference type="NCBI Taxonomy" id="228599"/>
    <lineage>
        <taxon>Bacteria</taxon>
        <taxon>Bacillati</taxon>
        <taxon>Actinomycetota</taxon>
        <taxon>Actinomycetes</taxon>
        <taxon>Mycobacteriales</taxon>
        <taxon>Nocardiaceae</taxon>
        <taxon>Nocardia</taxon>
    </lineage>
</organism>
<reference evidence="1 2" key="1">
    <citation type="submission" date="2020-10" db="EMBL/GenBank/DDBJ databases">
        <title>Identification of Nocardia species via Next-generation sequencing and recognition of intraspecies genetic diversity.</title>
        <authorList>
            <person name="Li P."/>
            <person name="Li P."/>
            <person name="Lu B."/>
        </authorList>
    </citation>
    <scope>NUCLEOTIDE SEQUENCE [LARGE SCALE GENOMIC DNA]</scope>
    <source>
        <strain evidence="1 2">BJ06-0143</strain>
    </source>
</reference>
<comment type="caution">
    <text evidence="1">The sequence shown here is derived from an EMBL/GenBank/DDBJ whole genome shotgun (WGS) entry which is preliminary data.</text>
</comment>